<feature type="transmembrane region" description="Helical" evidence="1">
    <location>
        <begin position="311"/>
        <end position="333"/>
    </location>
</feature>
<feature type="transmembrane region" description="Helical" evidence="1">
    <location>
        <begin position="77"/>
        <end position="97"/>
    </location>
</feature>
<keyword evidence="1" id="KW-1133">Transmembrane helix</keyword>
<dbReference type="EMBL" id="FNPR01000001">
    <property type="protein sequence ID" value="SDY22077.1"/>
    <property type="molecule type" value="Genomic_DNA"/>
</dbReference>
<dbReference type="STRING" id="576131.SAMN05444486_101830"/>
<dbReference type="PANTHER" id="PTHR23028">
    <property type="entry name" value="ACETYLTRANSFERASE"/>
    <property type="match status" value="1"/>
</dbReference>
<dbReference type="OrthoDB" id="9796461at2"/>
<feature type="transmembrane region" description="Helical" evidence="1">
    <location>
        <begin position="192"/>
        <end position="215"/>
    </location>
</feature>
<keyword evidence="1" id="KW-0472">Membrane</keyword>
<dbReference type="InterPro" id="IPR043968">
    <property type="entry name" value="SGNH"/>
</dbReference>
<dbReference type="GO" id="GO:0016020">
    <property type="term" value="C:membrane"/>
    <property type="evidence" value="ECO:0007669"/>
    <property type="project" value="TreeGrafter"/>
</dbReference>
<organism evidence="4 5">
    <name type="scientific">Lentibacter algarum</name>
    <dbReference type="NCBI Taxonomy" id="576131"/>
    <lineage>
        <taxon>Bacteria</taxon>
        <taxon>Pseudomonadati</taxon>
        <taxon>Pseudomonadota</taxon>
        <taxon>Alphaproteobacteria</taxon>
        <taxon>Rhodobacterales</taxon>
        <taxon>Roseobacteraceae</taxon>
        <taxon>Lentibacter</taxon>
    </lineage>
</organism>
<accession>A0A1H3I2Y3</accession>
<dbReference type="Proteomes" id="UP000199026">
    <property type="component" value="Unassembled WGS sequence"/>
</dbReference>
<evidence type="ECO:0000256" key="1">
    <source>
        <dbReference type="SAM" id="Phobius"/>
    </source>
</evidence>
<dbReference type="RefSeq" id="WP_089888059.1">
    <property type="nucleotide sequence ID" value="NZ_CALJFH010000031.1"/>
</dbReference>
<feature type="transmembrane region" description="Helical" evidence="1">
    <location>
        <begin position="222"/>
        <end position="241"/>
    </location>
</feature>
<dbReference type="InterPro" id="IPR050879">
    <property type="entry name" value="Acyltransferase_3"/>
</dbReference>
<evidence type="ECO:0000259" key="2">
    <source>
        <dbReference type="Pfam" id="PF01757"/>
    </source>
</evidence>
<feature type="transmembrane region" description="Helical" evidence="1">
    <location>
        <begin position="345"/>
        <end position="367"/>
    </location>
</feature>
<dbReference type="InterPro" id="IPR002656">
    <property type="entry name" value="Acyl_transf_3_dom"/>
</dbReference>
<dbReference type="GeneID" id="78123617"/>
<evidence type="ECO:0000313" key="4">
    <source>
        <dbReference type="EMBL" id="SDY22077.1"/>
    </source>
</evidence>
<feature type="transmembrane region" description="Helical" evidence="1">
    <location>
        <begin position="247"/>
        <end position="266"/>
    </location>
</feature>
<dbReference type="GO" id="GO:0016787">
    <property type="term" value="F:hydrolase activity"/>
    <property type="evidence" value="ECO:0007669"/>
    <property type="project" value="UniProtKB-KW"/>
</dbReference>
<feature type="domain" description="SGNH" evidence="3">
    <location>
        <begin position="395"/>
        <end position="651"/>
    </location>
</feature>
<evidence type="ECO:0000313" key="5">
    <source>
        <dbReference type="Proteomes" id="UP000199026"/>
    </source>
</evidence>
<keyword evidence="4" id="KW-0378">Hydrolase</keyword>
<dbReference type="GO" id="GO:0016747">
    <property type="term" value="F:acyltransferase activity, transferring groups other than amino-acyl groups"/>
    <property type="evidence" value="ECO:0007669"/>
    <property type="project" value="InterPro"/>
</dbReference>
<keyword evidence="4" id="KW-0808">Transferase</keyword>
<name>A0A1H3I2Y3_9RHOB</name>
<feature type="transmembrane region" description="Helical" evidence="1">
    <location>
        <begin position="35"/>
        <end position="56"/>
    </location>
</feature>
<feature type="transmembrane region" description="Helical" evidence="1">
    <location>
        <begin position="12"/>
        <end position="29"/>
    </location>
</feature>
<keyword evidence="4" id="KW-0012">Acyltransferase</keyword>
<gene>
    <name evidence="4" type="ORF">SAMN05444486_101830</name>
</gene>
<feature type="transmembrane region" description="Helical" evidence="1">
    <location>
        <begin position="287"/>
        <end position="305"/>
    </location>
</feature>
<dbReference type="GO" id="GO:0009103">
    <property type="term" value="P:lipopolysaccharide biosynthetic process"/>
    <property type="evidence" value="ECO:0007669"/>
    <property type="project" value="TreeGrafter"/>
</dbReference>
<feature type="domain" description="Acyltransferase 3" evidence="2">
    <location>
        <begin position="10"/>
        <end position="330"/>
    </location>
</feature>
<keyword evidence="5" id="KW-1185">Reference proteome</keyword>
<keyword evidence="1" id="KW-0812">Transmembrane</keyword>
<dbReference type="Pfam" id="PF19040">
    <property type="entry name" value="SGNH"/>
    <property type="match status" value="1"/>
</dbReference>
<proteinExistence type="predicted"/>
<evidence type="ECO:0000259" key="3">
    <source>
        <dbReference type="Pfam" id="PF19040"/>
    </source>
</evidence>
<dbReference type="AlphaFoldDB" id="A0A1H3I2Y3"/>
<dbReference type="Pfam" id="PF01757">
    <property type="entry name" value="Acyl_transf_3"/>
    <property type="match status" value="1"/>
</dbReference>
<reference evidence="4 5" key="1">
    <citation type="submission" date="2016-10" db="EMBL/GenBank/DDBJ databases">
        <authorList>
            <person name="de Groot N.N."/>
        </authorList>
    </citation>
    <scope>NUCLEOTIDE SEQUENCE [LARGE SCALE GENOMIC DNA]</scope>
    <source>
        <strain evidence="4 5">DSM 24677</strain>
    </source>
</reference>
<feature type="transmembrane region" description="Helical" evidence="1">
    <location>
        <begin position="166"/>
        <end position="186"/>
    </location>
</feature>
<protein>
    <submittedName>
        <fullName evidence="4">Peptidoglycan/LPS O-acetylase OafA/YrhL, contains acyltransferase and SGNH-hydrolase domains</fullName>
    </submittedName>
</protein>
<dbReference type="PANTHER" id="PTHR23028:SF53">
    <property type="entry name" value="ACYL_TRANSF_3 DOMAIN-CONTAINING PROTEIN"/>
    <property type="match status" value="1"/>
</dbReference>
<sequence length="660" mass="72851">MSPKEHPYRPEIDGLRMIAVVAVVLYHFGMPGLSGGFAGVDVFFVISGYLIGGILWRETRATGRISFARFYIRRVKRLAPAFFAMALAASVTAWFVLLPFEFREFGKSLIAATVYLSNVLFFRGAGYFDTAAESKVLLHTWSLSVEEQFYIFLPLALLLLARWPRVFIGTLWLCFTVSLAASVWFTPSHQTATFYLFPFRAWELLAGVLLAIWSYGRAPFRAGAWISWLGLGLVIASLIFIDAARGFPGWQVIFPVLGTVLLLLNGQAGNMVNGVLSMRGPVFLGKISYSLYLWHWPVFVLSYYWRGSYAGWWEALVWICVSVVLAWWSWRYVETPFRRMEPRGWAVLGALALPSATALGFGALAYVKDGLPTRFDLKTQSHIQASGDFLQDFSRCYVPHEGAFGGVELCPIGPEGAPQVLIWGDSHVRAFKEGLEQAAWEAATPALIIWHAGCAPLFGVSKTESYATPAQDAACTSDKAVIARDIATLEAVRDVLLVGRWSYYASGRGVGLDAENTITLEGYGKSDNAAALRAGMAASLPMLQAQFGRVHVLEQMPELPHYDSREAARLLAHGRASEDDIAARSTVPRAKAEARYAQAREAMDAAPVIKMWDAVCTSETCSALQGTASWYFDNNHITNTAAKAMAARFSPLFEGRLSNE</sequence>